<name>A0A2N1JHJ4_9BASI</name>
<dbReference type="GO" id="GO:0044732">
    <property type="term" value="C:mitotic spindle pole body"/>
    <property type="evidence" value="ECO:0007669"/>
    <property type="project" value="TreeGrafter"/>
</dbReference>
<evidence type="ECO:0000256" key="6">
    <source>
        <dbReference type="ARBA" id="ARBA00022454"/>
    </source>
</evidence>
<evidence type="ECO:0000256" key="5">
    <source>
        <dbReference type="ARBA" id="ARBA00020497"/>
    </source>
</evidence>
<organism evidence="16 17">
    <name type="scientific">Malassezia vespertilionis</name>
    <dbReference type="NCBI Taxonomy" id="2020962"/>
    <lineage>
        <taxon>Eukaryota</taxon>
        <taxon>Fungi</taxon>
        <taxon>Dikarya</taxon>
        <taxon>Basidiomycota</taxon>
        <taxon>Ustilaginomycotina</taxon>
        <taxon>Malasseziomycetes</taxon>
        <taxon>Malasseziales</taxon>
        <taxon>Malasseziaceae</taxon>
        <taxon>Malassezia</taxon>
    </lineage>
</organism>
<sequence length="277" mass="30465">MASTPRKTSTPIRRISSGSFLPLGSRSQHPHTPLSFLADEALPILAEEMSALQENLQQTLEIQHALSTFNEGFATFLYGIKMNAFCVEWPEAPSEEDILRVQARRALSAAVPMPAQVEYDAEADQTYRTDTDAESGPIRQRKQSVRQSTVPRAQQTAKESRALLRSSKSVSKSTTSTAPVSPPKQRIPTALQRRRKAFADQVLDTMPLEYRNGEQQREVVQSVILALLSASGTGLRVADIAKQPVLPAGKVNKALIALLAANHVVRASNNVWRRLST</sequence>
<dbReference type="SUPFAM" id="SSF46785">
    <property type="entry name" value="Winged helix' DNA-binding domain"/>
    <property type="match status" value="1"/>
</dbReference>
<evidence type="ECO:0000313" key="16">
    <source>
        <dbReference type="EMBL" id="PKI86024.1"/>
    </source>
</evidence>
<keyword evidence="9" id="KW-0159">Chromosome partition</keyword>
<dbReference type="OrthoDB" id="5586015at2759"/>
<evidence type="ECO:0000256" key="11">
    <source>
        <dbReference type="ARBA" id="ARBA00023212"/>
    </source>
</evidence>
<keyword evidence="13" id="KW-0137">Centromere</keyword>
<dbReference type="Proteomes" id="UP000232875">
    <property type="component" value="Unassembled WGS sequence"/>
</dbReference>
<dbReference type="InterPro" id="IPR036390">
    <property type="entry name" value="WH_DNA-bd_sf"/>
</dbReference>
<comment type="similarity">
    <text evidence="4">Belongs to the DASH complex DAM1 family.</text>
</comment>
<keyword evidence="10" id="KW-0995">Kinetochore</keyword>
<feature type="region of interest" description="Disordered" evidence="15">
    <location>
        <begin position="1"/>
        <end position="28"/>
    </location>
</feature>
<evidence type="ECO:0000256" key="9">
    <source>
        <dbReference type="ARBA" id="ARBA00022829"/>
    </source>
</evidence>
<gene>
    <name evidence="16" type="ORF">MVES_000090</name>
</gene>
<dbReference type="Pfam" id="PF08653">
    <property type="entry name" value="DASH_Dam1"/>
    <property type="match status" value="1"/>
</dbReference>
<evidence type="ECO:0000256" key="7">
    <source>
        <dbReference type="ARBA" id="ARBA00022490"/>
    </source>
</evidence>
<keyword evidence="6" id="KW-0158">Chromosome</keyword>
<dbReference type="PANTHER" id="PTHR28113">
    <property type="entry name" value="DASH COMPLEX SUBUNIT DAM1"/>
    <property type="match status" value="1"/>
</dbReference>
<protein>
    <recommendedName>
        <fullName evidence="5">DASH complex subunit DAM1</fullName>
    </recommendedName>
    <alternativeName>
        <fullName evidence="14">Outer kinetochore protein DAM1</fullName>
    </alternativeName>
</protein>
<feature type="compositionally biased region" description="Polar residues" evidence="15">
    <location>
        <begin position="1"/>
        <end position="19"/>
    </location>
</feature>
<evidence type="ECO:0000256" key="14">
    <source>
        <dbReference type="ARBA" id="ARBA00030453"/>
    </source>
</evidence>
<evidence type="ECO:0000256" key="1">
    <source>
        <dbReference type="ARBA" id="ARBA00004123"/>
    </source>
</evidence>
<keyword evidence="7" id="KW-0963">Cytoplasm</keyword>
<keyword evidence="12" id="KW-0539">Nucleus</keyword>
<dbReference type="AlphaFoldDB" id="A0A2N1JHJ4"/>
<dbReference type="EMBL" id="KZ454987">
    <property type="protein sequence ID" value="PKI86024.1"/>
    <property type="molecule type" value="Genomic_DNA"/>
</dbReference>
<dbReference type="GO" id="GO:1990537">
    <property type="term" value="C:mitotic spindle polar microtubule"/>
    <property type="evidence" value="ECO:0007669"/>
    <property type="project" value="TreeGrafter"/>
</dbReference>
<dbReference type="PANTHER" id="PTHR28113:SF1">
    <property type="entry name" value="DASH COMPLEX SUBUNIT DAM1"/>
    <property type="match status" value="1"/>
</dbReference>
<evidence type="ECO:0000256" key="12">
    <source>
        <dbReference type="ARBA" id="ARBA00023242"/>
    </source>
</evidence>
<comment type="subcellular location">
    <subcellularLocation>
        <location evidence="3">Chromosome</location>
        <location evidence="3">Centromere</location>
        <location evidence="3">Kinetochore</location>
    </subcellularLocation>
    <subcellularLocation>
        <location evidence="2">Cytoplasm</location>
        <location evidence="2">Cytoskeleton</location>
        <location evidence="2">Spindle</location>
    </subcellularLocation>
    <subcellularLocation>
        <location evidence="1">Nucleus</location>
    </subcellularLocation>
</comment>
<feature type="compositionally biased region" description="Polar residues" evidence="15">
    <location>
        <begin position="145"/>
        <end position="157"/>
    </location>
</feature>
<dbReference type="STRING" id="2020962.A0A2N1JHJ4"/>
<evidence type="ECO:0000256" key="15">
    <source>
        <dbReference type="SAM" id="MobiDB-lite"/>
    </source>
</evidence>
<dbReference type="InterPro" id="IPR036388">
    <property type="entry name" value="WH-like_DNA-bd_sf"/>
</dbReference>
<evidence type="ECO:0000313" key="17">
    <source>
        <dbReference type="Proteomes" id="UP000232875"/>
    </source>
</evidence>
<evidence type="ECO:0000256" key="8">
    <source>
        <dbReference type="ARBA" id="ARBA00022701"/>
    </source>
</evidence>
<keyword evidence="8" id="KW-0493">Microtubule</keyword>
<evidence type="ECO:0000256" key="2">
    <source>
        <dbReference type="ARBA" id="ARBA00004186"/>
    </source>
</evidence>
<evidence type="ECO:0000256" key="13">
    <source>
        <dbReference type="ARBA" id="ARBA00023328"/>
    </source>
</evidence>
<proteinExistence type="inferred from homology"/>
<accession>A0A2N1JHJ4</accession>
<dbReference type="GO" id="GO:0042729">
    <property type="term" value="C:DASH complex"/>
    <property type="evidence" value="ECO:0007669"/>
    <property type="project" value="InterPro"/>
</dbReference>
<evidence type="ECO:0000256" key="10">
    <source>
        <dbReference type="ARBA" id="ARBA00022838"/>
    </source>
</evidence>
<keyword evidence="17" id="KW-1185">Reference proteome</keyword>
<reference evidence="16 17" key="1">
    <citation type="submission" date="2017-10" db="EMBL/GenBank/DDBJ databases">
        <title>A novel species of cold-tolerant Malassezia isolated from bats.</title>
        <authorList>
            <person name="Lorch J.M."/>
            <person name="Palmer J.M."/>
            <person name="Vanderwolf K.J."/>
            <person name="Schmidt K.Z."/>
            <person name="Verant M.L."/>
            <person name="Weller T.J."/>
            <person name="Blehert D.S."/>
        </authorList>
    </citation>
    <scope>NUCLEOTIDE SEQUENCE [LARGE SCALE GENOMIC DNA]</scope>
    <source>
        <strain evidence="16 17">NWHC:44797-103</strain>
    </source>
</reference>
<keyword evidence="11" id="KW-0206">Cytoskeleton</keyword>
<dbReference type="Gene3D" id="1.10.10.10">
    <property type="entry name" value="Winged helix-like DNA-binding domain superfamily/Winged helix DNA-binding domain"/>
    <property type="match status" value="1"/>
</dbReference>
<feature type="compositionally biased region" description="Low complexity" evidence="15">
    <location>
        <begin position="163"/>
        <end position="179"/>
    </location>
</feature>
<evidence type="ECO:0000256" key="3">
    <source>
        <dbReference type="ARBA" id="ARBA00004629"/>
    </source>
</evidence>
<evidence type="ECO:0000256" key="4">
    <source>
        <dbReference type="ARBA" id="ARBA00010073"/>
    </source>
</evidence>
<dbReference type="GO" id="GO:1990758">
    <property type="term" value="P:mitotic sister chromatid biorientation"/>
    <property type="evidence" value="ECO:0007669"/>
    <property type="project" value="TreeGrafter"/>
</dbReference>
<feature type="region of interest" description="Disordered" evidence="15">
    <location>
        <begin position="120"/>
        <end position="189"/>
    </location>
</feature>
<dbReference type="InterPro" id="IPR013962">
    <property type="entry name" value="DASH_Dam1"/>
</dbReference>